<dbReference type="InterPro" id="IPR000182">
    <property type="entry name" value="GNAT_dom"/>
</dbReference>
<dbReference type="Gene3D" id="3.40.630.30">
    <property type="match status" value="1"/>
</dbReference>
<dbReference type="PROSITE" id="PS51186">
    <property type="entry name" value="GNAT"/>
    <property type="match status" value="1"/>
</dbReference>
<dbReference type="RefSeq" id="WP_193639189.1">
    <property type="nucleotide sequence ID" value="NZ_JADCSA010000017.1"/>
</dbReference>
<gene>
    <name evidence="2" type="ORF">IEQ44_14515</name>
</gene>
<dbReference type="Pfam" id="PF00583">
    <property type="entry name" value="Acetyltransf_1"/>
    <property type="match status" value="1"/>
</dbReference>
<accession>A0ABR9RWF4</accession>
<dbReference type="SUPFAM" id="SSF55729">
    <property type="entry name" value="Acyl-CoA N-acyltransferases (Nat)"/>
    <property type="match status" value="1"/>
</dbReference>
<dbReference type="InterPro" id="IPR016181">
    <property type="entry name" value="Acyl_CoA_acyltransferase"/>
</dbReference>
<protein>
    <submittedName>
        <fullName evidence="2">GNAT family N-acetyltransferase</fullName>
    </submittedName>
</protein>
<evidence type="ECO:0000313" key="2">
    <source>
        <dbReference type="EMBL" id="MBE7325863.1"/>
    </source>
</evidence>
<feature type="domain" description="N-acetyltransferase" evidence="1">
    <location>
        <begin position="116"/>
        <end position="265"/>
    </location>
</feature>
<sequence length="265" mass="29230">MEITSLAWRTDIAILEQSGSTVTDCGTHLLVTTPDNPAFRWGNFMLLQQAPLPGGAREVMGAFDSWFRTNRHRAIGVDAGVEVDTAEFAAAGMEAGVAEVMTAERLVAPERPFVEGGIRPLTSDEWDKWVDLELGAMGQEGRQRESRDYLRARARAEQRLVDAGLGRRWGVFVDGRLAASAGIYDTGDGVYRYRAVLTHSRQRGRGICSTLIHRMGQWALARPGARQLVIVADPDGPAINVYRRLGFETTETVTELFQMLPGRIA</sequence>
<evidence type="ECO:0000259" key="1">
    <source>
        <dbReference type="PROSITE" id="PS51186"/>
    </source>
</evidence>
<evidence type="ECO:0000313" key="3">
    <source>
        <dbReference type="Proteomes" id="UP000756387"/>
    </source>
</evidence>
<proteinExistence type="predicted"/>
<keyword evidence="3" id="KW-1185">Reference proteome</keyword>
<dbReference type="EMBL" id="JADCSA010000017">
    <property type="protein sequence ID" value="MBE7325863.1"/>
    <property type="molecule type" value="Genomic_DNA"/>
</dbReference>
<reference evidence="2 3" key="1">
    <citation type="submission" date="2020-10" db="EMBL/GenBank/DDBJ databases">
        <title>Nocardioides sp. isolated from sludge.</title>
        <authorList>
            <person name="Zhang X."/>
        </authorList>
    </citation>
    <scope>NUCLEOTIDE SEQUENCE [LARGE SCALE GENOMIC DNA]</scope>
    <source>
        <strain evidence="2 3">Y6</strain>
    </source>
</reference>
<organism evidence="2 3">
    <name type="scientific">Nocardioides malaquae</name>
    <dbReference type="NCBI Taxonomy" id="2773426"/>
    <lineage>
        <taxon>Bacteria</taxon>
        <taxon>Bacillati</taxon>
        <taxon>Actinomycetota</taxon>
        <taxon>Actinomycetes</taxon>
        <taxon>Propionibacteriales</taxon>
        <taxon>Nocardioidaceae</taxon>
        <taxon>Nocardioides</taxon>
    </lineage>
</organism>
<comment type="caution">
    <text evidence="2">The sequence shown here is derived from an EMBL/GenBank/DDBJ whole genome shotgun (WGS) entry which is preliminary data.</text>
</comment>
<dbReference type="Proteomes" id="UP000756387">
    <property type="component" value="Unassembled WGS sequence"/>
</dbReference>
<name>A0ABR9RWF4_9ACTN</name>